<reference evidence="2 3" key="1">
    <citation type="submission" date="2023-01" db="EMBL/GenBank/DDBJ databases">
        <title>Draft genome sequence of Nocardiopsis sp. RSe5-2 isolated from halophytes.</title>
        <authorList>
            <person name="Duangmal K."/>
            <person name="Chantavorakit T."/>
        </authorList>
    </citation>
    <scope>NUCLEOTIDE SEQUENCE [LARGE SCALE GENOMIC DNA]</scope>
    <source>
        <strain evidence="2 3">RSe5-2</strain>
    </source>
</reference>
<dbReference type="NCBIfam" id="TIGR02589">
    <property type="entry name" value="cas_Csd2"/>
    <property type="match status" value="1"/>
</dbReference>
<dbReference type="RefSeq" id="WP_270682951.1">
    <property type="nucleotide sequence ID" value="NZ_JAQFWQ010000001.1"/>
</dbReference>
<accession>A0ABT4TWH3</accession>
<gene>
    <name evidence="2" type="primary">cas7c</name>
    <name evidence="2" type="ORF">O4J56_00160</name>
</gene>
<evidence type="ECO:0000313" key="3">
    <source>
        <dbReference type="Proteomes" id="UP001527866"/>
    </source>
</evidence>
<dbReference type="InterPro" id="IPR013418">
    <property type="entry name" value="CRISPR-assoc_prot_Cas7/Csd2"/>
</dbReference>
<feature type="compositionally biased region" description="Basic and acidic residues" evidence="1">
    <location>
        <begin position="90"/>
        <end position="103"/>
    </location>
</feature>
<dbReference type="InterPro" id="IPR006482">
    <property type="entry name" value="Cas7_Csh2/Csh2"/>
</dbReference>
<comment type="caution">
    <text evidence="2">The sequence shown here is derived from an EMBL/GenBank/DDBJ whole genome shotgun (WGS) entry which is preliminary data.</text>
</comment>
<sequence>MTTTPAHLDPERKHDFVFFFDVRDGNPNGDPDAAGAPRTDPDTGQGLVTDVALKRKIRNTIPLFKQGQPGFDIYVEAGVSLNSQHERAYTELGLKGDKNDKKQTAGNQPRARDWMCQTFFDVRMFGAVMSTGDKPAGRVQGPLQLTFSRSLHPVLQQEHGITRITQTRTADIDKGESTEMGNKHTVPYGLYQGFGHFSAPLAQRTGVTADDMESFWRAMTMMFEHDRASSRGEMAMRGLYVFTHDDAFGRAPAHTLFDRVHADLVDEHQQRPVRSFSDYKITADEDGLPEGITLTPLVAG</sequence>
<feature type="region of interest" description="Disordered" evidence="1">
    <location>
        <begin position="24"/>
        <end position="45"/>
    </location>
</feature>
<evidence type="ECO:0000256" key="1">
    <source>
        <dbReference type="SAM" id="MobiDB-lite"/>
    </source>
</evidence>
<feature type="region of interest" description="Disordered" evidence="1">
    <location>
        <begin position="90"/>
        <end position="110"/>
    </location>
</feature>
<dbReference type="Pfam" id="PF05107">
    <property type="entry name" value="Cas_Cas7"/>
    <property type="match status" value="1"/>
</dbReference>
<name>A0ABT4TWH3_9ACTN</name>
<dbReference type="Proteomes" id="UP001527866">
    <property type="component" value="Unassembled WGS sequence"/>
</dbReference>
<dbReference type="NCBIfam" id="TIGR01595">
    <property type="entry name" value="cas_CT1132"/>
    <property type="match status" value="1"/>
</dbReference>
<keyword evidence="3" id="KW-1185">Reference proteome</keyword>
<protein>
    <submittedName>
        <fullName evidence="2">Type I-C CRISPR-associated protein Cas7/Csd2</fullName>
    </submittedName>
</protein>
<organism evidence="2 3">
    <name type="scientific">Nocardiopsis endophytica</name>
    <dbReference type="NCBI Taxonomy" id="3018445"/>
    <lineage>
        <taxon>Bacteria</taxon>
        <taxon>Bacillati</taxon>
        <taxon>Actinomycetota</taxon>
        <taxon>Actinomycetes</taxon>
        <taxon>Streptosporangiales</taxon>
        <taxon>Nocardiopsidaceae</taxon>
        <taxon>Nocardiopsis</taxon>
    </lineage>
</organism>
<evidence type="ECO:0000313" key="2">
    <source>
        <dbReference type="EMBL" id="MDA2809042.1"/>
    </source>
</evidence>
<proteinExistence type="predicted"/>
<dbReference type="EMBL" id="JAQFWQ010000001">
    <property type="protein sequence ID" value="MDA2809042.1"/>
    <property type="molecule type" value="Genomic_DNA"/>
</dbReference>